<dbReference type="AlphaFoldDB" id="A0A0E9UED3"/>
<organism evidence="1">
    <name type="scientific">Anguilla anguilla</name>
    <name type="common">European freshwater eel</name>
    <name type="synonym">Muraena anguilla</name>
    <dbReference type="NCBI Taxonomy" id="7936"/>
    <lineage>
        <taxon>Eukaryota</taxon>
        <taxon>Metazoa</taxon>
        <taxon>Chordata</taxon>
        <taxon>Craniata</taxon>
        <taxon>Vertebrata</taxon>
        <taxon>Euteleostomi</taxon>
        <taxon>Actinopterygii</taxon>
        <taxon>Neopterygii</taxon>
        <taxon>Teleostei</taxon>
        <taxon>Anguilliformes</taxon>
        <taxon>Anguillidae</taxon>
        <taxon>Anguilla</taxon>
    </lineage>
</organism>
<proteinExistence type="predicted"/>
<sequence>MTNIPWPWIWEMSKPLLQSDDNRSILEIKHVTRKWN</sequence>
<reference evidence="1" key="1">
    <citation type="submission" date="2014-11" db="EMBL/GenBank/DDBJ databases">
        <authorList>
            <person name="Amaro Gonzalez C."/>
        </authorList>
    </citation>
    <scope>NUCLEOTIDE SEQUENCE</scope>
</reference>
<name>A0A0E9UED3_ANGAN</name>
<dbReference type="EMBL" id="GBXM01044411">
    <property type="protein sequence ID" value="JAH64166.1"/>
    <property type="molecule type" value="Transcribed_RNA"/>
</dbReference>
<reference evidence="1" key="2">
    <citation type="journal article" date="2015" name="Fish Shellfish Immunol.">
        <title>Early steps in the European eel (Anguilla anguilla)-Vibrio vulnificus interaction in the gills: Role of the RtxA13 toxin.</title>
        <authorList>
            <person name="Callol A."/>
            <person name="Pajuelo D."/>
            <person name="Ebbesson L."/>
            <person name="Teles M."/>
            <person name="MacKenzie S."/>
            <person name="Amaro C."/>
        </authorList>
    </citation>
    <scope>NUCLEOTIDE SEQUENCE</scope>
</reference>
<accession>A0A0E9UED3</accession>
<protein>
    <submittedName>
        <fullName evidence="1">Uncharacterized protein</fullName>
    </submittedName>
</protein>
<evidence type="ECO:0000313" key="1">
    <source>
        <dbReference type="EMBL" id="JAH64166.1"/>
    </source>
</evidence>